<accession>A0A7U3ZKT2</accession>
<proteinExistence type="predicted"/>
<organism evidence="1 2">
    <name type="scientific">Runella slithyformis (strain ATCC 29530 / DSM 19594 / LMG 11500 / NCIMB 11436 / LSU 4)</name>
    <dbReference type="NCBI Taxonomy" id="761193"/>
    <lineage>
        <taxon>Bacteria</taxon>
        <taxon>Pseudomonadati</taxon>
        <taxon>Bacteroidota</taxon>
        <taxon>Cytophagia</taxon>
        <taxon>Cytophagales</taxon>
        <taxon>Spirosomataceae</taxon>
        <taxon>Runella</taxon>
    </lineage>
</organism>
<evidence type="ECO:0000313" key="2">
    <source>
        <dbReference type="Proteomes" id="UP000000493"/>
    </source>
</evidence>
<dbReference type="AlphaFoldDB" id="A0A7U3ZKT2"/>
<dbReference type="InterPro" id="IPR011990">
    <property type="entry name" value="TPR-like_helical_dom_sf"/>
</dbReference>
<dbReference type="Proteomes" id="UP000000493">
    <property type="component" value="Chromosome"/>
</dbReference>
<evidence type="ECO:0000313" key="1">
    <source>
        <dbReference type="EMBL" id="AEI49052.1"/>
    </source>
</evidence>
<name>A0A7U3ZKT2_RUNSL</name>
<gene>
    <name evidence="1" type="ordered locus">Runsl_2652</name>
</gene>
<dbReference type="Gene3D" id="1.25.40.10">
    <property type="entry name" value="Tetratricopeptide repeat domain"/>
    <property type="match status" value="1"/>
</dbReference>
<sequence length="427" mass="49244">MPRNKNKKHSPYYMGAMAKYCDLAIGGHPSARPSGVEQTAWFAKHLRKTGEVPADTTVSGVESMKKVYCKMRRSPWNCSFDEATLTKVCGMIGRDVEFADFSTYDDFKKWMGEPPQGDENWLATIARDRIQQLFEETQKQKLLIRNADLTALSLTFDIEKIEHYFLVGNLSAAETHKHAKTQRKHLEELEKLTEFAMQEIATESFLKAFNTVFVYDARKLSNAALTSKLWDIAWKIDRYLPETEKRGIDLLRHRLTLKYNLLKAAEVLGKNEMVQQLNRELAELIDEHSPFDVSALIAFHLGDYLISPHPYHSPPEYSPIPKELISPKSRPLFYYYLHGIIQFYQGRSFYPAAVQNLRRALEHLPQTEWDESLEAAHAYCLLSRIQYEMGHISESMALSEKATDILRQAVDRDILPFKQCELTNTVE</sequence>
<reference evidence="2" key="1">
    <citation type="submission" date="2011-06" db="EMBL/GenBank/DDBJ databases">
        <title>The complete genome of chromosome of Runella slithyformis DSM 19594.</title>
        <authorList>
            <consortium name="US DOE Joint Genome Institute (JGI-PGF)"/>
            <person name="Lucas S."/>
            <person name="Han J."/>
            <person name="Lapidus A."/>
            <person name="Bruce D."/>
            <person name="Goodwin L."/>
            <person name="Pitluck S."/>
            <person name="Peters L."/>
            <person name="Kyrpides N."/>
            <person name="Mavromatis K."/>
            <person name="Ivanova N."/>
            <person name="Ovchinnikova G."/>
            <person name="Zhang X."/>
            <person name="Misra M."/>
            <person name="Detter J.C."/>
            <person name="Tapia R."/>
            <person name="Han C."/>
            <person name="Land M."/>
            <person name="Hauser L."/>
            <person name="Markowitz V."/>
            <person name="Cheng J.-F."/>
            <person name="Hugenholtz P."/>
            <person name="Woyke T."/>
            <person name="Wu D."/>
            <person name="Tindall B."/>
            <person name="Faehrich R."/>
            <person name="Brambilla E."/>
            <person name="Klenk H.-P."/>
            <person name="Eisen J.A."/>
        </authorList>
    </citation>
    <scope>NUCLEOTIDE SEQUENCE [LARGE SCALE GENOMIC DNA]</scope>
    <source>
        <strain evidence="2">ATCC 29530 / DSM 19594 / LMG 11500 / NCIMB 11436 / LSU 4</strain>
    </source>
</reference>
<evidence type="ECO:0008006" key="3">
    <source>
        <dbReference type="Google" id="ProtNLM"/>
    </source>
</evidence>
<protein>
    <recommendedName>
        <fullName evidence="3">Tetratricopeptide repeat protein</fullName>
    </recommendedName>
</protein>
<dbReference type="EMBL" id="CP002859">
    <property type="protein sequence ID" value="AEI49052.1"/>
    <property type="molecule type" value="Genomic_DNA"/>
</dbReference>
<dbReference type="SUPFAM" id="SSF48452">
    <property type="entry name" value="TPR-like"/>
    <property type="match status" value="1"/>
</dbReference>
<keyword evidence="2" id="KW-1185">Reference proteome</keyword>
<dbReference type="KEGG" id="rsi:Runsl_2652"/>
<dbReference type="RefSeq" id="WP_013928361.1">
    <property type="nucleotide sequence ID" value="NC_015703.1"/>
</dbReference>
<reference evidence="1 2" key="2">
    <citation type="journal article" date="2012" name="Stand. Genomic Sci.">
        <title>Complete genome sequence of the aquatic bacterium Runella slithyformis type strain (LSU 4(T)).</title>
        <authorList>
            <person name="Copeland A."/>
            <person name="Zhang X."/>
            <person name="Misra M."/>
            <person name="Lapidus A."/>
            <person name="Nolan M."/>
            <person name="Lucas S."/>
            <person name="Deshpande S."/>
            <person name="Cheng J.F."/>
            <person name="Tapia R."/>
            <person name="Goodwin L.A."/>
            <person name="Pitluck S."/>
            <person name="Liolios K."/>
            <person name="Pagani I."/>
            <person name="Ivanova N."/>
            <person name="Mikhailova N."/>
            <person name="Pati A."/>
            <person name="Chen A."/>
            <person name="Palaniappan K."/>
            <person name="Land M."/>
            <person name="Hauser L."/>
            <person name="Pan C."/>
            <person name="Jeffries C.D."/>
            <person name="Detter J.C."/>
            <person name="Brambilla E.M."/>
            <person name="Rohde M."/>
            <person name="Djao O.D."/>
            <person name="Goker M."/>
            <person name="Sikorski J."/>
            <person name="Tindall B.J."/>
            <person name="Woyke T."/>
            <person name="Bristow J."/>
            <person name="Eisen J.A."/>
            <person name="Markowitz V."/>
            <person name="Hugenholtz P."/>
            <person name="Kyrpides N.C."/>
            <person name="Klenk H.P."/>
            <person name="Mavromatis K."/>
        </authorList>
    </citation>
    <scope>NUCLEOTIDE SEQUENCE [LARGE SCALE GENOMIC DNA]</scope>
    <source>
        <strain evidence="2">ATCC 29530 / DSM 19594 / LMG 11500 / NCIMB 11436 / LSU 4</strain>
    </source>
</reference>